<evidence type="ECO:0000313" key="2">
    <source>
        <dbReference type="Proteomes" id="UP000798662"/>
    </source>
</evidence>
<gene>
    <name evidence="1" type="ORF">I4F81_001696</name>
</gene>
<sequence>MGPFRAGRAAATAAPSPRRALAVAAAVAAAVVVAAAVATTAAAQACANRVARCNGRVDYFRNKVKPIAHATTLTGLRYTNTYVDVTVQAVEGQPPIRYRLVRCGCNAPAAGRVRLFVPPVRVYVGDTSTLSQVVLEIGALDRVAVIGSVFNTYSPEVRRRVAAGRIASLIPSSTVFTPPYAQLLNGSLTRVTGSSAPLLALIPSRAVAAFTKAVGNRIPYVTSGELDELTPLGRAEYVKFFGIVMDRSGRADDAYDAIVRRYNNAKRLAAGARGRPSTLVGFPFGGVWTQPGEKEYSARFLADANADHRYQADGKTLPTRLSGAQIVRQFGSAEVWVNAGLYPGSRSLTLDKLLADDPKLTADVFSKLRSVRCGQVWSNQRRVSADGLANDYFEEGAVRPDKILEDLVRLYHPSVRVPGNFHFYYWLGKPSRLTCPTGFGFGR</sequence>
<proteinExistence type="predicted"/>
<evidence type="ECO:0000313" key="1">
    <source>
        <dbReference type="EMBL" id="KAK1859098.1"/>
    </source>
</evidence>
<keyword evidence="2" id="KW-1185">Reference proteome</keyword>
<dbReference type="EMBL" id="CM020618">
    <property type="protein sequence ID" value="KAK1859098.1"/>
    <property type="molecule type" value="Genomic_DNA"/>
</dbReference>
<reference evidence="1" key="1">
    <citation type="submission" date="2019-11" db="EMBL/GenBank/DDBJ databases">
        <title>Nori genome reveals adaptations in red seaweeds to the harsh intertidal environment.</title>
        <authorList>
            <person name="Wang D."/>
            <person name="Mao Y."/>
        </authorList>
    </citation>
    <scope>NUCLEOTIDE SEQUENCE</scope>
    <source>
        <tissue evidence="1">Gametophyte</tissue>
    </source>
</reference>
<accession>A0ACC3BND2</accession>
<dbReference type="Proteomes" id="UP000798662">
    <property type="component" value="Chromosome 1"/>
</dbReference>
<comment type="caution">
    <text evidence="1">The sequence shown here is derived from an EMBL/GenBank/DDBJ whole genome shotgun (WGS) entry which is preliminary data.</text>
</comment>
<organism evidence="1 2">
    <name type="scientific">Pyropia yezoensis</name>
    <name type="common">Susabi-nori</name>
    <name type="synonym">Porphyra yezoensis</name>
    <dbReference type="NCBI Taxonomy" id="2788"/>
    <lineage>
        <taxon>Eukaryota</taxon>
        <taxon>Rhodophyta</taxon>
        <taxon>Bangiophyceae</taxon>
        <taxon>Bangiales</taxon>
        <taxon>Bangiaceae</taxon>
        <taxon>Pyropia</taxon>
    </lineage>
</organism>
<name>A0ACC3BND2_PYRYE</name>
<protein>
    <submittedName>
        <fullName evidence="1">Uncharacterized protein</fullName>
    </submittedName>
</protein>